<keyword evidence="2" id="KW-1185">Reference proteome</keyword>
<dbReference type="Proteomes" id="UP000306888">
    <property type="component" value="Unassembled WGS sequence"/>
</dbReference>
<accession>A0A4S2DRZ6</accession>
<gene>
    <name evidence="1" type="ORF">E5347_03165</name>
</gene>
<protein>
    <submittedName>
        <fullName evidence="1">DUF3783 domain-containing protein</fullName>
    </submittedName>
</protein>
<reference evidence="1 2" key="1">
    <citation type="submission" date="2019-04" db="EMBL/GenBank/DDBJ databases">
        <title>Microbes associate with the intestines of laboratory mice.</title>
        <authorList>
            <person name="Navarre W."/>
            <person name="Wong E."/>
            <person name="Huang K."/>
            <person name="Tropini C."/>
            <person name="Ng K."/>
            <person name="Yu B."/>
        </authorList>
    </citation>
    <scope>NUCLEOTIDE SEQUENCE [LARGE SCALE GENOMIC DNA]</scope>
    <source>
        <strain evidence="1 2">NM50_B9-20</strain>
    </source>
</reference>
<dbReference type="OrthoDB" id="1754647at2"/>
<evidence type="ECO:0000313" key="2">
    <source>
        <dbReference type="Proteomes" id="UP000306888"/>
    </source>
</evidence>
<dbReference type="EMBL" id="SRYR01000001">
    <property type="protein sequence ID" value="TGY43831.1"/>
    <property type="molecule type" value="Genomic_DNA"/>
</dbReference>
<dbReference type="RefSeq" id="WP_136004566.1">
    <property type="nucleotide sequence ID" value="NZ_SRYR01000001.1"/>
</dbReference>
<organism evidence="1 2">
    <name type="scientific">Clostridium sartagoforme</name>
    <dbReference type="NCBI Taxonomy" id="84031"/>
    <lineage>
        <taxon>Bacteria</taxon>
        <taxon>Bacillati</taxon>
        <taxon>Bacillota</taxon>
        <taxon>Clostridia</taxon>
        <taxon>Eubacteriales</taxon>
        <taxon>Clostridiaceae</taxon>
        <taxon>Clostridium</taxon>
    </lineage>
</organism>
<evidence type="ECO:0000313" key="1">
    <source>
        <dbReference type="EMBL" id="TGY43831.1"/>
    </source>
</evidence>
<proteinExistence type="predicted"/>
<dbReference type="InterPro" id="IPR016621">
    <property type="entry name" value="UCP014543"/>
</dbReference>
<comment type="caution">
    <text evidence="1">The sequence shown here is derived from an EMBL/GenBank/DDBJ whole genome shotgun (WGS) entry which is preliminary data.</text>
</comment>
<sequence>MSFELLDTKETTTEEGRSCLILCNFNGKEAKTVSNLAGMLGIRDKVLINYKNGNTLVKDVINNNLLTDAEDGVKNKAIIFNNIPGNKIGLFIENLKKFRLNNVLKATVTETSREWTVDVLLKNLVAEKVAMQTGKDFDHEEQ</sequence>
<name>A0A4S2DRZ6_9CLOT</name>
<dbReference type="AlphaFoldDB" id="A0A4S2DRZ6"/>
<dbReference type="Pfam" id="PF12646">
    <property type="entry name" value="DUF3783"/>
    <property type="match status" value="1"/>
</dbReference>